<protein>
    <recommendedName>
        <fullName evidence="1">Microbial-type PARG catalytic domain-containing protein</fullName>
    </recommendedName>
</protein>
<feature type="domain" description="Microbial-type PARG catalytic" evidence="1">
    <location>
        <begin position="76"/>
        <end position="154"/>
    </location>
</feature>
<dbReference type="InterPro" id="IPR012664">
    <property type="entry name" value="CHP02452"/>
</dbReference>
<evidence type="ECO:0000259" key="1">
    <source>
        <dbReference type="Pfam" id="PF10021"/>
    </source>
</evidence>
<reference evidence="2" key="1">
    <citation type="journal article" date="2020" name="Stud. Mycol.">
        <title>101 Dothideomycetes genomes: a test case for predicting lifestyles and emergence of pathogens.</title>
        <authorList>
            <person name="Haridas S."/>
            <person name="Albert R."/>
            <person name="Binder M."/>
            <person name="Bloem J."/>
            <person name="Labutti K."/>
            <person name="Salamov A."/>
            <person name="Andreopoulos B."/>
            <person name="Baker S."/>
            <person name="Barry K."/>
            <person name="Bills G."/>
            <person name="Bluhm B."/>
            <person name="Cannon C."/>
            <person name="Castanera R."/>
            <person name="Culley D."/>
            <person name="Daum C."/>
            <person name="Ezra D."/>
            <person name="Gonzalez J."/>
            <person name="Henrissat B."/>
            <person name="Kuo A."/>
            <person name="Liang C."/>
            <person name="Lipzen A."/>
            <person name="Lutzoni F."/>
            <person name="Magnuson J."/>
            <person name="Mondo S."/>
            <person name="Nolan M."/>
            <person name="Ohm R."/>
            <person name="Pangilinan J."/>
            <person name="Park H.-J."/>
            <person name="Ramirez L."/>
            <person name="Alfaro M."/>
            <person name="Sun H."/>
            <person name="Tritt A."/>
            <person name="Yoshinaga Y."/>
            <person name="Zwiers L.-H."/>
            <person name="Turgeon B."/>
            <person name="Goodwin S."/>
            <person name="Spatafora J."/>
            <person name="Crous P."/>
            <person name="Grigoriev I."/>
        </authorList>
    </citation>
    <scope>NUCLEOTIDE SEQUENCE</scope>
    <source>
        <strain evidence="2">CBS 123094</strain>
    </source>
</reference>
<dbReference type="NCBIfam" id="TIGR02452">
    <property type="entry name" value="TIGR02452 family protein"/>
    <property type="match status" value="1"/>
</dbReference>
<dbReference type="Proteomes" id="UP000799779">
    <property type="component" value="Unassembled WGS sequence"/>
</dbReference>
<dbReference type="Gene3D" id="3.40.220.10">
    <property type="entry name" value="Leucine Aminopeptidase, subunit E, domain 1"/>
    <property type="match status" value="1"/>
</dbReference>
<organism evidence="2 3">
    <name type="scientific">Amniculicola lignicola CBS 123094</name>
    <dbReference type="NCBI Taxonomy" id="1392246"/>
    <lineage>
        <taxon>Eukaryota</taxon>
        <taxon>Fungi</taxon>
        <taxon>Dikarya</taxon>
        <taxon>Ascomycota</taxon>
        <taxon>Pezizomycotina</taxon>
        <taxon>Dothideomycetes</taxon>
        <taxon>Pleosporomycetidae</taxon>
        <taxon>Pleosporales</taxon>
        <taxon>Amniculicolaceae</taxon>
        <taxon>Amniculicola</taxon>
    </lineage>
</organism>
<dbReference type="Pfam" id="PF10021">
    <property type="entry name" value="PARG_cat_microb"/>
    <property type="match status" value="1"/>
</dbReference>
<dbReference type="PANTHER" id="PTHR35596">
    <property type="entry name" value="DUF2263 DOMAIN-CONTAINING PROTEIN"/>
    <property type="match status" value="1"/>
</dbReference>
<dbReference type="InterPro" id="IPR043472">
    <property type="entry name" value="Macro_dom-like"/>
</dbReference>
<keyword evidence="3" id="KW-1185">Reference proteome</keyword>
<evidence type="ECO:0000313" key="2">
    <source>
        <dbReference type="EMBL" id="KAF2001120.1"/>
    </source>
</evidence>
<dbReference type="SUPFAM" id="SSF52949">
    <property type="entry name" value="Macro domain-like"/>
    <property type="match status" value="1"/>
</dbReference>
<dbReference type="InterPro" id="IPR019261">
    <property type="entry name" value="PARG_cat_microbial"/>
</dbReference>
<accession>A0A6A5WGU2</accession>
<gene>
    <name evidence="2" type="ORF">P154DRAFT_465008</name>
</gene>
<dbReference type="EMBL" id="ML977585">
    <property type="protein sequence ID" value="KAF2001120.1"/>
    <property type="molecule type" value="Genomic_DNA"/>
</dbReference>
<sequence>MPPTRPKPSEIAAEAKRVYMPHIWRHYVKNMDTSYLYGDSTSIRVSPEKRSTHRLRVAIVPGDPVDYALGWYDANSNDPLFNGSTKRIPVVNMANEKRAGGDWESGLIAPEECFARRSNLVHALTMPWNENARNFYPIPQRGGIYSTEVYVYREGAEKNYGVWPVNKVLPVISVAPVRRPKLDEAGQQYSFAQEKELMREKMRSVLRIAAYCGHTNICIGAFGVGPIFRNPVGEVAKMWRKLLFEEEEFHGVFTDVVFAIDSSVGSTKGGMSDIDVFREEFDPSSIFVTRY</sequence>
<name>A0A6A5WGU2_9PLEO</name>
<dbReference type="OrthoDB" id="2440523at2759"/>
<dbReference type="AlphaFoldDB" id="A0A6A5WGU2"/>
<evidence type="ECO:0000313" key="3">
    <source>
        <dbReference type="Proteomes" id="UP000799779"/>
    </source>
</evidence>
<proteinExistence type="predicted"/>
<dbReference type="PANTHER" id="PTHR35596:SF2">
    <property type="entry name" value="MICROBIAL-TYPE PARG CATALYTIC DOMAIN-CONTAINING PROTEIN"/>
    <property type="match status" value="1"/>
</dbReference>